<proteinExistence type="predicted"/>
<dbReference type="Proteomes" id="UP001056937">
    <property type="component" value="Plasmid p1"/>
</dbReference>
<dbReference type="InterPro" id="IPR011701">
    <property type="entry name" value="MFS"/>
</dbReference>
<sequence>MAHLGRLHACGCAGHAGRIHRFRTARKDLTPMAAGMRTLPFGIGYFLASFAAAALMARFGPRALTLGFAVQVVGFGALAIAVVVDVVSMLTPALIVAGVGFGIVMPSVIKAVLGGVDQRHAGLASGVVISTFQIGSALGVAIVGGIFFSILGTGRSPADHAHAFAIALSCNVALLVLGGLLSLWLPDDPMS</sequence>
<evidence type="ECO:0000259" key="6">
    <source>
        <dbReference type="PROSITE" id="PS50850"/>
    </source>
</evidence>
<name>A0ABY4XEN2_9SPHN</name>
<evidence type="ECO:0000256" key="4">
    <source>
        <dbReference type="ARBA" id="ARBA00023136"/>
    </source>
</evidence>
<keyword evidence="7" id="KW-0614">Plasmid</keyword>
<evidence type="ECO:0000256" key="5">
    <source>
        <dbReference type="SAM" id="Phobius"/>
    </source>
</evidence>
<organism evidence="7 8">
    <name type="scientific">Sphingomonas morindae</name>
    <dbReference type="NCBI Taxonomy" id="1541170"/>
    <lineage>
        <taxon>Bacteria</taxon>
        <taxon>Pseudomonadati</taxon>
        <taxon>Pseudomonadota</taxon>
        <taxon>Alphaproteobacteria</taxon>
        <taxon>Sphingomonadales</taxon>
        <taxon>Sphingomonadaceae</taxon>
        <taxon>Sphingomonas</taxon>
    </lineage>
</organism>
<feature type="transmembrane region" description="Helical" evidence="5">
    <location>
        <begin position="39"/>
        <end position="57"/>
    </location>
</feature>
<dbReference type="Pfam" id="PF07690">
    <property type="entry name" value="MFS_1"/>
    <property type="match status" value="1"/>
</dbReference>
<dbReference type="InterPro" id="IPR020846">
    <property type="entry name" value="MFS_dom"/>
</dbReference>
<gene>
    <name evidence="7" type="ORF">LHA26_19730</name>
</gene>
<geneLocation type="plasmid" evidence="7 8">
    <name>p1</name>
</geneLocation>
<dbReference type="InterPro" id="IPR036259">
    <property type="entry name" value="MFS_trans_sf"/>
</dbReference>
<feature type="domain" description="Major facilitator superfamily (MFS) profile" evidence="6">
    <location>
        <begin position="1"/>
        <end position="191"/>
    </location>
</feature>
<feature type="transmembrane region" description="Helical" evidence="5">
    <location>
        <begin position="163"/>
        <end position="185"/>
    </location>
</feature>
<accession>A0ABY4XEN2</accession>
<feature type="transmembrane region" description="Helical" evidence="5">
    <location>
        <begin position="121"/>
        <end position="151"/>
    </location>
</feature>
<reference evidence="7" key="1">
    <citation type="journal article" date="2022" name="Toxins">
        <title>Genomic Analysis of Sphingopyxis sp. USTB-05 for Biodegrading Cyanobacterial Hepatotoxins.</title>
        <authorList>
            <person name="Liu C."/>
            <person name="Xu Q."/>
            <person name="Zhao Z."/>
            <person name="Zhang H."/>
            <person name="Liu X."/>
            <person name="Yin C."/>
            <person name="Liu Y."/>
            <person name="Yan H."/>
        </authorList>
    </citation>
    <scope>NUCLEOTIDE SEQUENCE</scope>
    <source>
        <strain evidence="7">NBD5</strain>
    </source>
</reference>
<keyword evidence="2 5" id="KW-0812">Transmembrane</keyword>
<dbReference type="PANTHER" id="PTHR42718">
    <property type="entry name" value="MAJOR FACILITATOR SUPERFAMILY MULTIDRUG TRANSPORTER MFSC"/>
    <property type="match status" value="1"/>
</dbReference>
<keyword evidence="4 5" id="KW-0472">Membrane</keyword>
<evidence type="ECO:0000313" key="7">
    <source>
        <dbReference type="EMBL" id="USI75125.1"/>
    </source>
</evidence>
<evidence type="ECO:0000256" key="2">
    <source>
        <dbReference type="ARBA" id="ARBA00022692"/>
    </source>
</evidence>
<evidence type="ECO:0000313" key="8">
    <source>
        <dbReference type="Proteomes" id="UP001056937"/>
    </source>
</evidence>
<dbReference type="PANTHER" id="PTHR42718:SF39">
    <property type="entry name" value="ACTINORHODIN TRANSPORTER-RELATED"/>
    <property type="match status" value="1"/>
</dbReference>
<keyword evidence="8" id="KW-1185">Reference proteome</keyword>
<feature type="transmembrane region" description="Helical" evidence="5">
    <location>
        <begin position="64"/>
        <end position="84"/>
    </location>
</feature>
<protein>
    <submittedName>
        <fullName evidence="7">MFS transporter</fullName>
    </submittedName>
</protein>
<dbReference type="PROSITE" id="PS50850">
    <property type="entry name" value="MFS"/>
    <property type="match status" value="1"/>
</dbReference>
<keyword evidence="3 5" id="KW-1133">Transmembrane helix</keyword>
<feature type="transmembrane region" description="Helical" evidence="5">
    <location>
        <begin position="90"/>
        <end position="109"/>
    </location>
</feature>
<dbReference type="EMBL" id="CP084932">
    <property type="protein sequence ID" value="USI75125.1"/>
    <property type="molecule type" value="Genomic_DNA"/>
</dbReference>
<dbReference type="SUPFAM" id="SSF103473">
    <property type="entry name" value="MFS general substrate transporter"/>
    <property type="match status" value="1"/>
</dbReference>
<evidence type="ECO:0000256" key="1">
    <source>
        <dbReference type="ARBA" id="ARBA00004141"/>
    </source>
</evidence>
<comment type="subcellular location">
    <subcellularLocation>
        <location evidence="1">Membrane</location>
        <topology evidence="1">Multi-pass membrane protein</topology>
    </subcellularLocation>
</comment>
<dbReference type="Gene3D" id="1.20.1250.20">
    <property type="entry name" value="MFS general substrate transporter like domains"/>
    <property type="match status" value="1"/>
</dbReference>
<evidence type="ECO:0000256" key="3">
    <source>
        <dbReference type="ARBA" id="ARBA00022989"/>
    </source>
</evidence>